<reference evidence="1" key="1">
    <citation type="journal article" date="2019" name="Philos. Trans. R. Soc. Lond., B, Biol. Sci.">
        <title>Targeted metagenomic recovery of four divergent viruses reveals shared and distinctive characteristics of giant viruses of marine eukaryotes.</title>
        <authorList>
            <person name="Needham D.M."/>
            <person name="Poirier C."/>
            <person name="Hehenberger E."/>
            <person name="Jimenez V."/>
            <person name="Swalwell J.E."/>
            <person name="Santoro A.E."/>
            <person name="Worden A.Z."/>
        </authorList>
    </citation>
    <scope>NUCLEOTIDE SEQUENCE</scope>
    <source>
        <strain evidence="1">MPacV-611</strain>
    </source>
</reference>
<evidence type="ECO:0000313" key="1">
    <source>
        <dbReference type="EMBL" id="QFG74405.1"/>
    </source>
</evidence>
<sequence length="52" mass="6343">MEQPIDNQISNEWVTHVNDVNIKVHNMWNFLVYKFKIFISKSKCCIIIKYRI</sequence>
<proteinExistence type="predicted"/>
<organism evidence="1">
    <name type="scientific">Megaviridae environmental sample</name>
    <dbReference type="NCBI Taxonomy" id="1737588"/>
    <lineage>
        <taxon>Viruses</taxon>
        <taxon>Varidnaviria</taxon>
        <taxon>Bamfordvirae</taxon>
        <taxon>Nucleocytoviricota</taxon>
        <taxon>Megaviricetes</taxon>
        <taxon>Imitervirales</taxon>
        <taxon>Mimiviridae</taxon>
        <taxon>environmental samples</taxon>
    </lineage>
</organism>
<protein>
    <submittedName>
        <fullName evidence="1">Uncharacterized protein</fullName>
    </submittedName>
</protein>
<accession>A0A5J6VJT3</accession>
<dbReference type="EMBL" id="MN448287">
    <property type="protein sequence ID" value="QFG74405.1"/>
    <property type="molecule type" value="Genomic_DNA"/>
</dbReference>
<name>A0A5J6VJT3_9VIRU</name>